<reference evidence="2 3" key="1">
    <citation type="journal article" date="2014" name="Genome Announc.">
        <title>Draft Genome Sequence of the Sulfolobales Archaeon AZ1, Obtained through Metagenomic Analysis of a Mexican Hot Spring.</title>
        <authorList>
            <person name="Servin-Garciduenas L.E."/>
            <person name="Martinez-Romero E."/>
        </authorList>
    </citation>
    <scope>NUCLEOTIDE SEQUENCE [LARGE SCALE GENOMIC DNA]</scope>
    <source>
        <strain evidence="2">AZ1-illumnia</strain>
    </source>
</reference>
<dbReference type="SUPFAM" id="SSF56645">
    <property type="entry name" value="Acyl-CoA dehydrogenase NM domain-like"/>
    <property type="match status" value="1"/>
</dbReference>
<feature type="domain" description="HpaB/PvcC/4-BUDH N-terminal" evidence="1">
    <location>
        <begin position="5"/>
        <end position="71"/>
    </location>
</feature>
<evidence type="ECO:0000259" key="1">
    <source>
        <dbReference type="Pfam" id="PF11794"/>
    </source>
</evidence>
<comment type="caution">
    <text evidence="2">The sequence shown here is derived from an EMBL/GenBank/DDBJ whole genome shotgun (WGS) entry which is preliminary data.</text>
</comment>
<dbReference type="EMBL" id="ASRH01000030">
    <property type="protein sequence ID" value="EWG06403.1"/>
    <property type="molecule type" value="Genomic_DNA"/>
</dbReference>
<evidence type="ECO:0000313" key="3">
    <source>
        <dbReference type="Proteomes" id="UP000054284"/>
    </source>
</evidence>
<dbReference type="Proteomes" id="UP000054284">
    <property type="component" value="Unassembled WGS sequence"/>
</dbReference>
<gene>
    <name evidence="2" type="ORF">ASUL_09779</name>
</gene>
<proteinExistence type="predicted"/>
<dbReference type="PANTHER" id="PTHR36117">
    <property type="entry name" value="4-HYDROXYPHENYLACETATE 3-MONOOXYGENASE-RELATED"/>
    <property type="match status" value="1"/>
</dbReference>
<dbReference type="InterPro" id="IPR004925">
    <property type="entry name" value="HpaB/PvcC/4-BUDH"/>
</dbReference>
<dbReference type="Pfam" id="PF11794">
    <property type="entry name" value="HpaB_N"/>
    <property type="match status" value="1"/>
</dbReference>
<organism evidence="2 3">
    <name type="scientific">Candidatus Aramenus sulfurataquae</name>
    <dbReference type="NCBI Taxonomy" id="1326980"/>
    <lineage>
        <taxon>Archaea</taxon>
        <taxon>Thermoproteota</taxon>
        <taxon>Thermoprotei</taxon>
        <taxon>Sulfolobales</taxon>
        <taxon>Sulfolobaceae</taxon>
        <taxon>Candidatus Aramenus</taxon>
    </lineage>
</organism>
<dbReference type="Gene3D" id="1.10.3140.10">
    <property type="entry name" value="4-hydroxybutyryl-coa dehydratase, domain 1"/>
    <property type="match status" value="1"/>
</dbReference>
<evidence type="ECO:0000313" key="2">
    <source>
        <dbReference type="EMBL" id="EWG06403.1"/>
    </source>
</evidence>
<dbReference type="InterPro" id="IPR024674">
    <property type="entry name" value="HpaB/PvcC/4-BUDH_N"/>
</dbReference>
<dbReference type="GO" id="GO:0016627">
    <property type="term" value="F:oxidoreductase activity, acting on the CH-CH group of donors"/>
    <property type="evidence" value="ECO:0007669"/>
    <property type="project" value="InterPro"/>
</dbReference>
<feature type="non-terminal residue" evidence="2">
    <location>
        <position position="72"/>
    </location>
</feature>
<dbReference type="AlphaFoldDB" id="W7KJJ8"/>
<dbReference type="InterPro" id="IPR009100">
    <property type="entry name" value="AcylCoA_DH/oxidase_NM_dom_sf"/>
</dbReference>
<accession>W7KJJ8</accession>
<keyword evidence="3" id="KW-1185">Reference proteome</keyword>
<sequence length="72" mass="8510">MIRRGSDYIKSLEEGNHAEVYYEGKKVENLVEHPAFKIPIRTVADYYDLHWKEDSLRVYNPDVGQETSITFF</sequence>
<dbReference type="PANTHER" id="PTHR36117:SF3">
    <property type="entry name" value="4-HYDROXYPHENYLACETATE 3-MONOOXYGENASE-RELATED"/>
    <property type="match status" value="1"/>
</dbReference>
<protein>
    <submittedName>
        <fullName evidence="2">4-hydroxyphenylacetate 3-hydroxylase</fullName>
    </submittedName>
</protein>
<name>W7KJJ8_9CREN</name>